<keyword evidence="4" id="KW-0804">Transcription</keyword>
<reference evidence="8 9" key="1">
    <citation type="submission" date="2021-06" db="EMBL/GenBank/DDBJ databases">
        <title>Caerostris extrusa draft genome.</title>
        <authorList>
            <person name="Kono N."/>
            <person name="Arakawa K."/>
        </authorList>
    </citation>
    <scope>NUCLEOTIDE SEQUENCE [LARGE SCALE GENOMIC DNA]</scope>
</reference>
<feature type="compositionally biased region" description="Low complexity" evidence="6">
    <location>
        <begin position="79"/>
        <end position="90"/>
    </location>
</feature>
<dbReference type="AlphaFoldDB" id="A0AAV4NXZ0"/>
<evidence type="ECO:0000256" key="1">
    <source>
        <dbReference type="ARBA" id="ARBA00004123"/>
    </source>
</evidence>
<feature type="domain" description="MRG" evidence="7">
    <location>
        <begin position="77"/>
        <end position="206"/>
    </location>
</feature>
<dbReference type="GO" id="GO:0006325">
    <property type="term" value="P:chromatin organization"/>
    <property type="evidence" value="ECO:0007669"/>
    <property type="project" value="UniProtKB-KW"/>
</dbReference>
<dbReference type="InterPro" id="IPR038217">
    <property type="entry name" value="MRG_C_sf"/>
</dbReference>
<evidence type="ECO:0000313" key="8">
    <source>
        <dbReference type="EMBL" id="GIX89770.1"/>
    </source>
</evidence>
<dbReference type="Proteomes" id="UP001054945">
    <property type="component" value="Unassembled WGS sequence"/>
</dbReference>
<evidence type="ECO:0000256" key="6">
    <source>
        <dbReference type="SAM" id="MobiDB-lite"/>
    </source>
</evidence>
<feature type="compositionally biased region" description="Basic residues" evidence="6">
    <location>
        <begin position="32"/>
        <end position="44"/>
    </location>
</feature>
<accession>A0AAV4NXZ0</accession>
<dbReference type="GO" id="GO:0006355">
    <property type="term" value="P:regulation of DNA-templated transcription"/>
    <property type="evidence" value="ECO:0007669"/>
    <property type="project" value="InterPro"/>
</dbReference>
<comment type="subcellular location">
    <subcellularLocation>
        <location evidence="1">Nucleus</location>
    </subcellularLocation>
</comment>
<proteinExistence type="predicted"/>
<dbReference type="InterPro" id="IPR026541">
    <property type="entry name" value="MRG_dom"/>
</dbReference>
<comment type="caution">
    <text evidence="8">The sequence shown here is derived from an EMBL/GenBank/DDBJ whole genome shotgun (WGS) entry which is preliminary data.</text>
</comment>
<gene>
    <name evidence="8" type="ORF">CEXT_172061</name>
</gene>
<protein>
    <recommendedName>
        <fullName evidence="7">MRG domain-containing protein</fullName>
    </recommendedName>
</protein>
<keyword evidence="3" id="KW-0805">Transcription regulation</keyword>
<dbReference type="InterPro" id="IPR008676">
    <property type="entry name" value="MRG"/>
</dbReference>
<name>A0AAV4NXZ0_CAEEX</name>
<evidence type="ECO:0000259" key="7">
    <source>
        <dbReference type="Pfam" id="PF05712"/>
    </source>
</evidence>
<dbReference type="PROSITE" id="PS51640">
    <property type="entry name" value="MRG"/>
    <property type="match status" value="1"/>
</dbReference>
<dbReference type="EMBL" id="BPLR01021450">
    <property type="protein sequence ID" value="GIX89770.1"/>
    <property type="molecule type" value="Genomic_DNA"/>
</dbReference>
<keyword evidence="2" id="KW-0156">Chromatin regulator</keyword>
<keyword evidence="5" id="KW-0539">Nucleus</keyword>
<dbReference type="PANTHER" id="PTHR10880">
    <property type="entry name" value="MORTALITY FACTOR 4-LIKE PROTEIN"/>
    <property type="match status" value="1"/>
</dbReference>
<dbReference type="GO" id="GO:0005634">
    <property type="term" value="C:nucleus"/>
    <property type="evidence" value="ECO:0007669"/>
    <property type="project" value="UniProtKB-SubCell"/>
</dbReference>
<dbReference type="PANTHER" id="PTHR10880:SF15">
    <property type="entry name" value="MSL COMPLEX SUBUNIT 3"/>
    <property type="match status" value="1"/>
</dbReference>
<evidence type="ECO:0000313" key="9">
    <source>
        <dbReference type="Proteomes" id="UP001054945"/>
    </source>
</evidence>
<sequence>SSLNSCGEAPEVLLKVEKVEVDSDEVASPVRGRPRKGRPPKLHKPAQEPSPLQARIKVACEKRQTQAEQQHADPAIQRQAGGAQEPPQVQAAQPLLPHRASRTLLLPRHPGAQRAPDAGGLRQTCIAHADLLRELLTWRLAVQEEAAPSFLYGAHHLLRLFVKLPDMITKQNLSRLKRQSLQHILENLLTYLVEKQDVLFPTSAYVDSNDFAAVQ</sequence>
<evidence type="ECO:0000256" key="4">
    <source>
        <dbReference type="ARBA" id="ARBA00023163"/>
    </source>
</evidence>
<feature type="region of interest" description="Disordered" evidence="6">
    <location>
        <begin position="22"/>
        <end position="90"/>
    </location>
</feature>
<keyword evidence="9" id="KW-1185">Reference proteome</keyword>
<evidence type="ECO:0000256" key="3">
    <source>
        <dbReference type="ARBA" id="ARBA00023015"/>
    </source>
</evidence>
<evidence type="ECO:0000256" key="2">
    <source>
        <dbReference type="ARBA" id="ARBA00022853"/>
    </source>
</evidence>
<dbReference type="Pfam" id="PF05712">
    <property type="entry name" value="MRG"/>
    <property type="match status" value="1"/>
</dbReference>
<evidence type="ECO:0000256" key="5">
    <source>
        <dbReference type="ARBA" id="ARBA00023242"/>
    </source>
</evidence>
<dbReference type="Gene3D" id="1.10.274.30">
    <property type="entry name" value="MRG domain"/>
    <property type="match status" value="1"/>
</dbReference>
<dbReference type="GO" id="GO:0035267">
    <property type="term" value="C:NuA4 histone acetyltransferase complex"/>
    <property type="evidence" value="ECO:0007669"/>
    <property type="project" value="TreeGrafter"/>
</dbReference>
<dbReference type="GO" id="GO:0072487">
    <property type="term" value="C:MSL complex"/>
    <property type="evidence" value="ECO:0007669"/>
    <property type="project" value="TreeGrafter"/>
</dbReference>
<feature type="non-terminal residue" evidence="8">
    <location>
        <position position="1"/>
    </location>
</feature>
<organism evidence="8 9">
    <name type="scientific">Caerostris extrusa</name>
    <name type="common">Bark spider</name>
    <name type="synonym">Caerostris bankana</name>
    <dbReference type="NCBI Taxonomy" id="172846"/>
    <lineage>
        <taxon>Eukaryota</taxon>
        <taxon>Metazoa</taxon>
        <taxon>Ecdysozoa</taxon>
        <taxon>Arthropoda</taxon>
        <taxon>Chelicerata</taxon>
        <taxon>Arachnida</taxon>
        <taxon>Araneae</taxon>
        <taxon>Araneomorphae</taxon>
        <taxon>Entelegynae</taxon>
        <taxon>Araneoidea</taxon>
        <taxon>Araneidae</taxon>
        <taxon>Caerostris</taxon>
    </lineage>
</organism>